<dbReference type="InterPro" id="IPR036390">
    <property type="entry name" value="WH_DNA-bd_sf"/>
</dbReference>
<dbReference type="Pfam" id="PF00126">
    <property type="entry name" value="HTH_1"/>
    <property type="match status" value="1"/>
</dbReference>
<comment type="caution">
    <text evidence="6">The sequence shown here is derived from an EMBL/GenBank/DDBJ whole genome shotgun (WGS) entry which is preliminary data.</text>
</comment>
<dbReference type="GO" id="GO:0003700">
    <property type="term" value="F:DNA-binding transcription factor activity"/>
    <property type="evidence" value="ECO:0007669"/>
    <property type="project" value="InterPro"/>
</dbReference>
<gene>
    <name evidence="6" type="ORF">GHO27_28050</name>
</gene>
<dbReference type="PROSITE" id="PS50931">
    <property type="entry name" value="HTH_LYSR"/>
    <property type="match status" value="1"/>
</dbReference>
<dbReference type="InterPro" id="IPR036388">
    <property type="entry name" value="WH-like_DNA-bd_sf"/>
</dbReference>
<dbReference type="InterPro" id="IPR005119">
    <property type="entry name" value="LysR_subst-bd"/>
</dbReference>
<proteinExistence type="inferred from homology"/>
<evidence type="ECO:0000259" key="5">
    <source>
        <dbReference type="PROSITE" id="PS50931"/>
    </source>
</evidence>
<dbReference type="RefSeq" id="WP_153376262.1">
    <property type="nucleotide sequence ID" value="NZ_WIVU01000136.1"/>
</dbReference>
<evidence type="ECO:0000313" key="7">
    <source>
        <dbReference type="Proteomes" id="UP000478064"/>
    </source>
</evidence>
<accession>A0A6L5I2R6</accession>
<evidence type="ECO:0000313" key="6">
    <source>
        <dbReference type="EMBL" id="MQU09497.1"/>
    </source>
</evidence>
<reference evidence="6 7" key="1">
    <citation type="submission" date="2019-10" db="EMBL/GenBank/DDBJ databases">
        <title>Evaluation of single-gene subtyping targets for Pseudomonas.</title>
        <authorList>
            <person name="Reichler S.J."/>
            <person name="Orsi R.H."/>
            <person name="Wiedmann M."/>
            <person name="Martin N.H."/>
            <person name="Murphy S.I."/>
        </authorList>
    </citation>
    <scope>NUCLEOTIDE SEQUENCE [LARGE SCALE GENOMIC DNA]</scope>
    <source>
        <strain evidence="6 7">FSL R10-1637</strain>
    </source>
</reference>
<keyword evidence="4" id="KW-0804">Transcription</keyword>
<dbReference type="PANTHER" id="PTHR30346">
    <property type="entry name" value="TRANSCRIPTIONAL DUAL REGULATOR HCAR-RELATED"/>
    <property type="match status" value="1"/>
</dbReference>
<protein>
    <submittedName>
        <fullName evidence="6">LysR family transcriptional regulator</fullName>
    </submittedName>
</protein>
<dbReference type="PRINTS" id="PR00039">
    <property type="entry name" value="HTHLYSR"/>
</dbReference>
<dbReference type="AlphaFoldDB" id="A0A6L5I2R6"/>
<evidence type="ECO:0000256" key="3">
    <source>
        <dbReference type="ARBA" id="ARBA00023125"/>
    </source>
</evidence>
<evidence type="ECO:0000256" key="2">
    <source>
        <dbReference type="ARBA" id="ARBA00023015"/>
    </source>
</evidence>
<organism evidence="6 7">
    <name type="scientific">Pseudomonas helleri</name>
    <dbReference type="NCBI Taxonomy" id="1608996"/>
    <lineage>
        <taxon>Bacteria</taxon>
        <taxon>Pseudomonadati</taxon>
        <taxon>Pseudomonadota</taxon>
        <taxon>Gammaproteobacteria</taxon>
        <taxon>Pseudomonadales</taxon>
        <taxon>Pseudomonadaceae</taxon>
        <taxon>Pseudomonas</taxon>
    </lineage>
</organism>
<dbReference type="SUPFAM" id="SSF46785">
    <property type="entry name" value="Winged helix' DNA-binding domain"/>
    <property type="match status" value="1"/>
</dbReference>
<dbReference type="InterPro" id="IPR000847">
    <property type="entry name" value="LysR_HTH_N"/>
</dbReference>
<dbReference type="GO" id="GO:0032993">
    <property type="term" value="C:protein-DNA complex"/>
    <property type="evidence" value="ECO:0007669"/>
    <property type="project" value="TreeGrafter"/>
</dbReference>
<dbReference type="Gene3D" id="3.40.190.290">
    <property type="match status" value="1"/>
</dbReference>
<name>A0A6L5I2R6_9PSED</name>
<dbReference type="PANTHER" id="PTHR30346:SF28">
    <property type="entry name" value="HTH-TYPE TRANSCRIPTIONAL REGULATOR CYNR"/>
    <property type="match status" value="1"/>
</dbReference>
<dbReference type="EMBL" id="WIVU01000136">
    <property type="protein sequence ID" value="MQU09497.1"/>
    <property type="molecule type" value="Genomic_DNA"/>
</dbReference>
<comment type="similarity">
    <text evidence="1">Belongs to the LysR transcriptional regulatory family.</text>
</comment>
<feature type="domain" description="HTH lysR-type" evidence="5">
    <location>
        <begin position="20"/>
        <end position="77"/>
    </location>
</feature>
<dbReference type="SUPFAM" id="SSF53850">
    <property type="entry name" value="Periplasmic binding protein-like II"/>
    <property type="match status" value="1"/>
</dbReference>
<evidence type="ECO:0000256" key="1">
    <source>
        <dbReference type="ARBA" id="ARBA00009437"/>
    </source>
</evidence>
<sequence length="319" mass="34947">MEIGRRARGSHQQVRTTSPLDLASLHCFVLATEMPSLSVVAVELGQTQSSISKRIASLEQQLGGRLFERTGRGVVLTGLGAEVLPIARKLLADAASLAEYGKSRGQVPTGTVRIGLSSSFHFLVSDLFVEVSRRYSEVRLFMSEGFAPALEQELSHGRLDLATVTTFAPQDKSRDWDCVGIADTYLAGPATFGADSSDIDFIVLRSLPLALPPRSDPFRQKLETSARDLGIELQVAVEVNSTRMLLDLVSRTGIHTLLARHSVDAQLKANEISMRRLVNPVVQRHVTLRYATSQPNTLAVRVVGTLLREKLKSVLKQCY</sequence>
<keyword evidence="2" id="KW-0805">Transcription regulation</keyword>
<dbReference type="Pfam" id="PF03466">
    <property type="entry name" value="LysR_substrate"/>
    <property type="match status" value="1"/>
</dbReference>
<evidence type="ECO:0000256" key="4">
    <source>
        <dbReference type="ARBA" id="ARBA00023163"/>
    </source>
</evidence>
<dbReference type="GO" id="GO:0003677">
    <property type="term" value="F:DNA binding"/>
    <property type="evidence" value="ECO:0007669"/>
    <property type="project" value="UniProtKB-KW"/>
</dbReference>
<keyword evidence="3" id="KW-0238">DNA-binding</keyword>
<dbReference type="Proteomes" id="UP000478064">
    <property type="component" value="Unassembled WGS sequence"/>
</dbReference>
<dbReference type="Gene3D" id="1.10.10.10">
    <property type="entry name" value="Winged helix-like DNA-binding domain superfamily/Winged helix DNA-binding domain"/>
    <property type="match status" value="1"/>
</dbReference>